<keyword evidence="2" id="KW-1185">Reference proteome</keyword>
<dbReference type="Proteomes" id="UP000827986">
    <property type="component" value="Unassembled WGS sequence"/>
</dbReference>
<name>A0A9D4AYJ9_9SAUR</name>
<organism evidence="1 2">
    <name type="scientific">Mauremys mutica</name>
    <name type="common">yellowpond turtle</name>
    <dbReference type="NCBI Taxonomy" id="74926"/>
    <lineage>
        <taxon>Eukaryota</taxon>
        <taxon>Metazoa</taxon>
        <taxon>Chordata</taxon>
        <taxon>Craniata</taxon>
        <taxon>Vertebrata</taxon>
        <taxon>Euteleostomi</taxon>
        <taxon>Archelosauria</taxon>
        <taxon>Testudinata</taxon>
        <taxon>Testudines</taxon>
        <taxon>Cryptodira</taxon>
        <taxon>Durocryptodira</taxon>
        <taxon>Testudinoidea</taxon>
        <taxon>Geoemydidae</taxon>
        <taxon>Geoemydinae</taxon>
        <taxon>Mauremys</taxon>
    </lineage>
</organism>
<comment type="caution">
    <text evidence="1">The sequence shown here is derived from an EMBL/GenBank/DDBJ whole genome shotgun (WGS) entry which is preliminary data.</text>
</comment>
<gene>
    <name evidence="1" type="ORF">KIL84_017375</name>
</gene>
<protein>
    <submittedName>
        <fullName evidence="1">Uncharacterized protein</fullName>
    </submittedName>
</protein>
<evidence type="ECO:0000313" key="2">
    <source>
        <dbReference type="Proteomes" id="UP000827986"/>
    </source>
</evidence>
<dbReference type="EMBL" id="JAHDVG010000482">
    <property type="protein sequence ID" value="KAH1173536.1"/>
    <property type="molecule type" value="Genomic_DNA"/>
</dbReference>
<reference evidence="1" key="1">
    <citation type="submission" date="2021-09" db="EMBL/GenBank/DDBJ databases">
        <title>The genome of Mauremys mutica provides insights into the evolution of semi-aquatic lifestyle.</title>
        <authorList>
            <person name="Gong S."/>
            <person name="Gao Y."/>
        </authorList>
    </citation>
    <scope>NUCLEOTIDE SEQUENCE</scope>
    <source>
        <strain evidence="1">MM-2020</strain>
        <tissue evidence="1">Muscle</tissue>
    </source>
</reference>
<accession>A0A9D4AYJ9</accession>
<sequence length="109" mass="12456">MEGGVVPWKAERTGRNRCVYTDSGGGWLRGEVTTWLSGEMDGWRAGGTDRWMGSWADRHRWSRGIGSSKRGSYVETDLIWTARSSNGLFFPSSRQQIRVFKRDPEVKRT</sequence>
<proteinExistence type="predicted"/>
<evidence type="ECO:0000313" key="1">
    <source>
        <dbReference type="EMBL" id="KAH1173536.1"/>
    </source>
</evidence>
<dbReference type="AlphaFoldDB" id="A0A9D4AYJ9"/>